<evidence type="ECO:0000256" key="4">
    <source>
        <dbReference type="ARBA" id="ARBA00022833"/>
    </source>
</evidence>
<keyword evidence="4" id="KW-0862">Zinc</keyword>
<evidence type="ECO:0000256" key="1">
    <source>
        <dbReference type="ARBA" id="ARBA00004604"/>
    </source>
</evidence>
<comment type="caution">
    <text evidence="12">The sequence shown here is derived from an EMBL/GenBank/DDBJ whole genome shotgun (WGS) entry which is preliminary data.</text>
</comment>
<evidence type="ECO:0000256" key="6">
    <source>
        <dbReference type="ARBA" id="ARBA00023242"/>
    </source>
</evidence>
<dbReference type="GO" id="GO:0005665">
    <property type="term" value="C:RNA polymerase II, core complex"/>
    <property type="evidence" value="ECO:0007669"/>
    <property type="project" value="TreeGrafter"/>
</dbReference>
<dbReference type="Proteomes" id="UP001474421">
    <property type="component" value="Unassembled WGS sequence"/>
</dbReference>
<evidence type="ECO:0000256" key="9">
    <source>
        <dbReference type="ARBA" id="ARBA00070322"/>
    </source>
</evidence>
<evidence type="ECO:0000256" key="8">
    <source>
        <dbReference type="ARBA" id="ARBA00054640"/>
    </source>
</evidence>
<dbReference type="Gene3D" id="2.20.28.30">
    <property type="entry name" value="RNA polymerase ii, chain L"/>
    <property type="match status" value="1"/>
</dbReference>
<dbReference type="EMBL" id="JAOTOJ010000003">
    <property type="protein sequence ID" value="KAK9403124.1"/>
    <property type="molecule type" value="Genomic_DNA"/>
</dbReference>
<sequence length="198" mass="22737">MLKPLMGGARELSNPPPVKVGEESTGRGGEDGDERGASETGKPRERHPRDLQERADRKSLSLLSRLRLGQLKEGAAGCPPPRREARRSPGARASRFSKRAEEERVRPCSCPRLVEQKRRRSFDYVINVRHRVGRIKPRPNMETEEDAPPPKQQPMIYICGDCHKENEIKARDPIRCRECGYRIMYKKRTKRLVVFDAR</sequence>
<evidence type="ECO:0000256" key="7">
    <source>
        <dbReference type="ARBA" id="ARBA00025770"/>
    </source>
</evidence>
<gene>
    <name evidence="12" type="ORF">NXF25_007951</name>
</gene>
<name>A0AAW1BLN9_CROAD</name>
<feature type="compositionally biased region" description="Basic and acidic residues" evidence="11">
    <location>
        <begin position="20"/>
        <end position="59"/>
    </location>
</feature>
<dbReference type="InterPro" id="IPR006591">
    <property type="entry name" value="RNAP_P/RPABC4"/>
</dbReference>
<dbReference type="GO" id="GO:0005736">
    <property type="term" value="C:RNA polymerase I complex"/>
    <property type="evidence" value="ECO:0007669"/>
    <property type="project" value="TreeGrafter"/>
</dbReference>
<reference evidence="12 13" key="1">
    <citation type="journal article" date="2024" name="Proc. Natl. Acad. Sci. U.S.A.">
        <title>The genetic regulatory architecture and epigenomic basis for age-related changes in rattlesnake venom.</title>
        <authorList>
            <person name="Hogan M.P."/>
            <person name="Holding M.L."/>
            <person name="Nystrom G.S."/>
            <person name="Colston T.J."/>
            <person name="Bartlett D.A."/>
            <person name="Mason A.J."/>
            <person name="Ellsworth S.A."/>
            <person name="Rautsaw R.M."/>
            <person name="Lawrence K.C."/>
            <person name="Strickland J.L."/>
            <person name="He B."/>
            <person name="Fraser P."/>
            <person name="Margres M.J."/>
            <person name="Gilbert D.M."/>
            <person name="Gibbs H.L."/>
            <person name="Parkinson C.L."/>
            <person name="Rokyta D.R."/>
        </authorList>
    </citation>
    <scope>NUCLEOTIDE SEQUENCE [LARGE SCALE GENOMIC DNA]</scope>
    <source>
        <strain evidence="12">DRR0105</strain>
    </source>
</reference>
<evidence type="ECO:0000256" key="10">
    <source>
        <dbReference type="ARBA" id="ARBA00081585"/>
    </source>
</evidence>
<evidence type="ECO:0000313" key="13">
    <source>
        <dbReference type="Proteomes" id="UP001474421"/>
    </source>
</evidence>
<evidence type="ECO:0000313" key="12">
    <source>
        <dbReference type="EMBL" id="KAK9403124.1"/>
    </source>
</evidence>
<dbReference type="GO" id="GO:0005666">
    <property type="term" value="C:RNA polymerase III complex"/>
    <property type="evidence" value="ECO:0007669"/>
    <property type="project" value="TreeGrafter"/>
</dbReference>
<evidence type="ECO:0000256" key="2">
    <source>
        <dbReference type="ARBA" id="ARBA00022723"/>
    </source>
</evidence>
<keyword evidence="3" id="KW-0863">Zinc-finger</keyword>
<comment type="function">
    <text evidence="8">DNA-dependent RNA polymerase catalyzes the transcription of DNA into RNA using the four ribonucleoside triphosphates as substrates. Common component of RNA polymerases I, II and III which synthesize ribosomal RNA precursors, mRNA precursors and many functional non-coding RNAs, and a small RNAs, such as 5S rRNA and tRNAs, respectively.</text>
</comment>
<keyword evidence="12" id="KW-0240">DNA-directed RNA polymerase</keyword>
<proteinExistence type="inferred from homology"/>
<comment type="similarity">
    <text evidence="7">Belongs to the archaeal Rpo12/eukaryotic RPC10 RNA polymerase subunit family.</text>
</comment>
<dbReference type="PANTHER" id="PTHR12056:SF4">
    <property type="entry name" value="DNA-DIRECTED RNA POLYMERASES I, II, AND III SUBUNIT RPABC4"/>
    <property type="match status" value="1"/>
</dbReference>
<dbReference type="SUPFAM" id="SSF63393">
    <property type="entry name" value="RNA polymerase subunits"/>
    <property type="match status" value="1"/>
</dbReference>
<dbReference type="SMART" id="SM00659">
    <property type="entry name" value="RPOLCX"/>
    <property type="match status" value="1"/>
</dbReference>
<dbReference type="PANTHER" id="PTHR12056">
    <property type="entry name" value="DNA-DIRECTED RNA POLYMERASES I, II, AND III"/>
    <property type="match status" value="1"/>
</dbReference>
<evidence type="ECO:0000256" key="5">
    <source>
        <dbReference type="ARBA" id="ARBA00023163"/>
    </source>
</evidence>
<feature type="region of interest" description="Disordered" evidence="11">
    <location>
        <begin position="1"/>
        <end position="101"/>
    </location>
</feature>
<dbReference type="InterPro" id="IPR039747">
    <property type="entry name" value="RPABC4"/>
</dbReference>
<dbReference type="GO" id="GO:0008270">
    <property type="term" value="F:zinc ion binding"/>
    <property type="evidence" value="ECO:0007669"/>
    <property type="project" value="UniProtKB-KW"/>
</dbReference>
<protein>
    <recommendedName>
        <fullName evidence="9">DNA-directed RNA polymerases I, II, and III subunit RPABC4</fullName>
    </recommendedName>
    <alternativeName>
        <fullName evidence="10">DNA-directed RNA polymerase II subunit K</fullName>
    </alternativeName>
</protein>
<accession>A0AAW1BLN9</accession>
<evidence type="ECO:0000256" key="3">
    <source>
        <dbReference type="ARBA" id="ARBA00022771"/>
    </source>
</evidence>
<keyword evidence="2" id="KW-0479">Metal-binding</keyword>
<organism evidence="12 13">
    <name type="scientific">Crotalus adamanteus</name>
    <name type="common">Eastern diamondback rattlesnake</name>
    <dbReference type="NCBI Taxonomy" id="8729"/>
    <lineage>
        <taxon>Eukaryota</taxon>
        <taxon>Metazoa</taxon>
        <taxon>Chordata</taxon>
        <taxon>Craniata</taxon>
        <taxon>Vertebrata</taxon>
        <taxon>Euteleostomi</taxon>
        <taxon>Lepidosauria</taxon>
        <taxon>Squamata</taxon>
        <taxon>Bifurcata</taxon>
        <taxon>Unidentata</taxon>
        <taxon>Episquamata</taxon>
        <taxon>Toxicofera</taxon>
        <taxon>Serpentes</taxon>
        <taxon>Colubroidea</taxon>
        <taxon>Viperidae</taxon>
        <taxon>Crotalinae</taxon>
        <taxon>Crotalus</taxon>
    </lineage>
</organism>
<dbReference type="GO" id="GO:0006351">
    <property type="term" value="P:DNA-templated transcription"/>
    <property type="evidence" value="ECO:0007669"/>
    <property type="project" value="InterPro"/>
</dbReference>
<comment type="subcellular location">
    <subcellularLocation>
        <location evidence="1">Nucleus</location>
        <location evidence="1">Nucleolus</location>
    </subcellularLocation>
</comment>
<keyword evidence="13" id="KW-1185">Reference proteome</keyword>
<dbReference type="GO" id="GO:0003677">
    <property type="term" value="F:DNA binding"/>
    <property type="evidence" value="ECO:0007669"/>
    <property type="project" value="InterPro"/>
</dbReference>
<dbReference type="InterPro" id="IPR029040">
    <property type="entry name" value="RPABC4/Spt4"/>
</dbReference>
<keyword evidence="5" id="KW-0804">Transcription</keyword>
<keyword evidence="6" id="KW-0539">Nucleus</keyword>
<dbReference type="GO" id="GO:0003899">
    <property type="term" value="F:DNA-directed RNA polymerase activity"/>
    <property type="evidence" value="ECO:0007669"/>
    <property type="project" value="InterPro"/>
</dbReference>
<dbReference type="AlphaFoldDB" id="A0AAW1BLN9"/>
<dbReference type="FunFam" id="2.20.28.30:FF:000001">
    <property type="entry name" value="DNA-directed RNA polymerases I, II, and III subunit RPABC4"/>
    <property type="match status" value="1"/>
</dbReference>
<dbReference type="Pfam" id="PF03604">
    <property type="entry name" value="Zn_ribbon_RPAB4"/>
    <property type="match status" value="1"/>
</dbReference>
<evidence type="ECO:0000256" key="11">
    <source>
        <dbReference type="SAM" id="MobiDB-lite"/>
    </source>
</evidence>